<keyword evidence="6" id="KW-1185">Reference proteome</keyword>
<dbReference type="EMBL" id="SPPV01000037">
    <property type="protein sequence ID" value="TFU47373.1"/>
    <property type="molecule type" value="Genomic_DNA"/>
</dbReference>
<dbReference type="RefSeq" id="WP_135038710.1">
    <property type="nucleotide sequence ID" value="NZ_BLLS01000026.1"/>
</dbReference>
<feature type="chain" id="PRO_5044609032" evidence="1">
    <location>
        <begin position="22"/>
        <end position="103"/>
    </location>
</feature>
<evidence type="ECO:0000313" key="4">
    <source>
        <dbReference type="EMBL" id="TGX97332.1"/>
    </source>
</evidence>
<feature type="signal peptide" evidence="1">
    <location>
        <begin position="1"/>
        <end position="21"/>
    </location>
</feature>
<accession>A0A4S2AA26</accession>
<reference evidence="3 5" key="1">
    <citation type="submission" date="2019-03" db="EMBL/GenBank/DDBJ databases">
        <title>Diversity of the mouse oral microbiome.</title>
        <authorList>
            <person name="Joseph S."/>
            <person name="Aduse-Opoku J."/>
            <person name="Curtis M."/>
            <person name="Wade W."/>
            <person name="Hashim A."/>
        </authorList>
    </citation>
    <scope>NUCLEOTIDE SEQUENCE [LARGE SCALE GENOMIC DNA]</scope>
    <source>
        <strain evidence="3 5">P2318</strain>
    </source>
</reference>
<dbReference type="Proteomes" id="UP000305751">
    <property type="component" value="Unassembled WGS sequence"/>
</dbReference>
<evidence type="ECO:0000313" key="3">
    <source>
        <dbReference type="EMBL" id="TFU47373.1"/>
    </source>
</evidence>
<evidence type="ECO:0000313" key="5">
    <source>
        <dbReference type="Proteomes" id="UP000298073"/>
    </source>
</evidence>
<evidence type="ECO:0000256" key="1">
    <source>
        <dbReference type="SAM" id="SignalP"/>
    </source>
</evidence>
<gene>
    <name evidence="3" type="ORF">E4T97_15050</name>
    <name evidence="4" type="ORF">E5356_18150</name>
    <name evidence="2" type="ORF">IMSAGC001_01409</name>
</gene>
<dbReference type="Proteomes" id="UP000491181">
    <property type="component" value="Unassembled WGS sequence"/>
</dbReference>
<evidence type="ECO:0000313" key="2">
    <source>
        <dbReference type="EMBL" id="GFH86005.1"/>
    </source>
</evidence>
<reference evidence="4 6" key="2">
    <citation type="submission" date="2019-04" db="EMBL/GenBank/DDBJ databases">
        <title>Microbes associate with the intestines of laboratory mice.</title>
        <authorList>
            <person name="Navarre W."/>
            <person name="Wong E."/>
            <person name="Huang K."/>
            <person name="Tropini C."/>
            <person name="Ng K."/>
            <person name="Yu B."/>
        </authorList>
    </citation>
    <scope>NUCLEOTIDE SEQUENCE [LARGE SCALE GENOMIC DNA]</scope>
    <source>
        <strain evidence="4 6">NM70_E10</strain>
    </source>
</reference>
<evidence type="ECO:0000313" key="7">
    <source>
        <dbReference type="Proteomes" id="UP000491181"/>
    </source>
</evidence>
<comment type="caution">
    <text evidence="4">The sequence shown here is derived from an EMBL/GenBank/DDBJ whole genome shotgun (WGS) entry which is preliminary data.</text>
</comment>
<protein>
    <submittedName>
        <fullName evidence="4">Uncharacterized protein</fullName>
    </submittedName>
</protein>
<evidence type="ECO:0000313" key="6">
    <source>
        <dbReference type="Proteomes" id="UP000305751"/>
    </source>
</evidence>
<sequence length="103" mass="11787">MRKLFLFAQVFLPLSCLCFYSCENTDNTEGVEQEELPPETIEAMNYLKTKELSLPDMHQTSSHPTVSTRSAMAVPKTLTEKKGMETSMIKDGIYSISYVIRKW</sequence>
<name>A0A4S2AA26_9BACE</name>
<dbReference type="AlphaFoldDB" id="A0A4S2AA26"/>
<dbReference type="EMBL" id="SRZA01000091">
    <property type="protein sequence ID" value="TGX97332.1"/>
    <property type="molecule type" value="Genomic_DNA"/>
</dbReference>
<organism evidence="4 6">
    <name type="scientific">Bacteroides acidifaciens</name>
    <dbReference type="NCBI Taxonomy" id="85831"/>
    <lineage>
        <taxon>Bacteria</taxon>
        <taxon>Pseudomonadati</taxon>
        <taxon>Bacteroidota</taxon>
        <taxon>Bacteroidia</taxon>
        <taxon>Bacteroidales</taxon>
        <taxon>Bacteroidaceae</taxon>
        <taxon>Bacteroides</taxon>
    </lineage>
</organism>
<dbReference type="Proteomes" id="UP000298073">
    <property type="component" value="Unassembled WGS sequence"/>
</dbReference>
<proteinExistence type="predicted"/>
<dbReference type="EMBL" id="BLLS01000026">
    <property type="protein sequence ID" value="GFH86005.1"/>
    <property type="molecule type" value="Genomic_DNA"/>
</dbReference>
<keyword evidence="1" id="KW-0732">Signal</keyword>
<reference evidence="2 7" key="3">
    <citation type="journal article" date="2020" name="Microbiome">
        <title>Single-cell genomics of uncultured bacteria reveals dietary fiber responders in the mouse gut microbiota.</title>
        <authorList>
            <person name="Chijiiwa R."/>
            <person name="Hosokawa M."/>
            <person name="Kogawa M."/>
            <person name="Nishikawa Y."/>
            <person name="Ide K."/>
            <person name="Sakanashi C."/>
            <person name="Takahashi K."/>
            <person name="Takeyama H."/>
        </authorList>
    </citation>
    <scope>NUCLEOTIDE SEQUENCE [LARGE SCALE GENOMIC DNA]</scope>
    <source>
        <strain evidence="2">IMSAGC_001</strain>
    </source>
</reference>